<dbReference type="SUPFAM" id="SSF46785">
    <property type="entry name" value="Winged helix' DNA-binding domain"/>
    <property type="match status" value="1"/>
</dbReference>
<dbReference type="Gene3D" id="1.10.10.10">
    <property type="entry name" value="Winged helix-like DNA-binding domain superfamily/Winged helix DNA-binding domain"/>
    <property type="match status" value="1"/>
</dbReference>
<dbReference type="Proteomes" id="UP000236379">
    <property type="component" value="Unassembled WGS sequence"/>
</dbReference>
<organism evidence="3 4">
    <name type="scientific">Deinococcus koreensis</name>
    <dbReference type="NCBI Taxonomy" id="2054903"/>
    <lineage>
        <taxon>Bacteria</taxon>
        <taxon>Thermotogati</taxon>
        <taxon>Deinococcota</taxon>
        <taxon>Deinococci</taxon>
        <taxon>Deinococcales</taxon>
        <taxon>Deinococcaceae</taxon>
        <taxon>Deinococcus</taxon>
    </lineage>
</organism>
<gene>
    <name evidence="3" type="ORF">CVO96_16945</name>
</gene>
<protein>
    <recommendedName>
        <fullName evidence="5">ROK family transcriptional regulator</fullName>
    </recommendedName>
</protein>
<dbReference type="PANTHER" id="PTHR18964:SF149">
    <property type="entry name" value="BIFUNCTIONAL UDP-N-ACETYLGLUCOSAMINE 2-EPIMERASE_N-ACETYLMANNOSAMINE KINASE"/>
    <property type="match status" value="1"/>
</dbReference>
<dbReference type="InterPro" id="IPR036388">
    <property type="entry name" value="WH-like_DNA-bd_sf"/>
</dbReference>
<proteinExistence type="inferred from homology"/>
<dbReference type="CDD" id="cd23763">
    <property type="entry name" value="ASKHA_ATPase_ROK"/>
    <property type="match status" value="1"/>
</dbReference>
<comment type="similarity">
    <text evidence="1">Belongs to the ROK (NagC/XylR) family.</text>
</comment>
<evidence type="ECO:0000256" key="1">
    <source>
        <dbReference type="ARBA" id="ARBA00006479"/>
    </source>
</evidence>
<dbReference type="PANTHER" id="PTHR18964">
    <property type="entry name" value="ROK (REPRESSOR, ORF, KINASE) FAMILY"/>
    <property type="match status" value="1"/>
</dbReference>
<sequence length="357" mass="36752">MGAGERPQGDREVTEAQGRAGNRERVWRQVLSHGLSSRADVAEGLRLSKVAVTNIAAELIEAGWLTEAGLAGGYAGRPAGLLDLHPQAGTVLGVDVQRRVVTATLGDLRGDPGAVQALPLPVPDEVTGTVLELLRAAHARPPHGPLRQVVISVPAPVGPQGEPEAPSGLPEFGAAAAQDWASAHEVPLAFENDVKLAAVAEHHAGAALGRDDFALLALRETGVALGLFLGGRLYRGDRGRAGELSLLRWPDAGRLTPLESLDPQTRQAALAMIVGGLAAALDLRLLVVQGGPDTAEELIGQIRALVSGSVSIAHSAHGDAGPLRGALVLAARLAQDGVLRAGLPAATPREARLNPSG</sequence>
<dbReference type="OrthoDB" id="59282at2"/>
<evidence type="ECO:0008006" key="5">
    <source>
        <dbReference type="Google" id="ProtNLM"/>
    </source>
</evidence>
<dbReference type="Pfam" id="PF00480">
    <property type="entry name" value="ROK"/>
    <property type="match status" value="1"/>
</dbReference>
<dbReference type="SUPFAM" id="SSF53067">
    <property type="entry name" value="Actin-like ATPase domain"/>
    <property type="match status" value="1"/>
</dbReference>
<evidence type="ECO:0000313" key="4">
    <source>
        <dbReference type="Proteomes" id="UP000236379"/>
    </source>
</evidence>
<comment type="caution">
    <text evidence="3">The sequence shown here is derived from an EMBL/GenBank/DDBJ whole genome shotgun (WGS) entry which is preliminary data.</text>
</comment>
<keyword evidence="4" id="KW-1185">Reference proteome</keyword>
<evidence type="ECO:0000256" key="2">
    <source>
        <dbReference type="SAM" id="MobiDB-lite"/>
    </source>
</evidence>
<name>A0A2K3USY5_9DEIO</name>
<dbReference type="AlphaFoldDB" id="A0A2K3USY5"/>
<dbReference type="InterPro" id="IPR000600">
    <property type="entry name" value="ROK"/>
</dbReference>
<feature type="region of interest" description="Disordered" evidence="2">
    <location>
        <begin position="1"/>
        <end position="21"/>
    </location>
</feature>
<dbReference type="InterPro" id="IPR036390">
    <property type="entry name" value="WH_DNA-bd_sf"/>
</dbReference>
<dbReference type="InterPro" id="IPR043129">
    <property type="entry name" value="ATPase_NBD"/>
</dbReference>
<reference evidence="3 4" key="1">
    <citation type="submission" date="2018-01" db="EMBL/GenBank/DDBJ databases">
        <title>Deinococcus koreensis sp. nov., a radiation-resistant bacterium isolated from river water.</title>
        <authorList>
            <person name="Choi A."/>
        </authorList>
    </citation>
    <scope>NUCLEOTIDE SEQUENCE [LARGE SCALE GENOMIC DNA]</scope>
    <source>
        <strain evidence="3 4">SJW1-2</strain>
    </source>
</reference>
<evidence type="ECO:0000313" key="3">
    <source>
        <dbReference type="EMBL" id="PNY79651.1"/>
    </source>
</evidence>
<dbReference type="Gene3D" id="3.30.420.40">
    <property type="match status" value="2"/>
</dbReference>
<accession>A0A2K3USY5</accession>
<dbReference type="EMBL" id="PPPD01000002">
    <property type="protein sequence ID" value="PNY79651.1"/>
    <property type="molecule type" value="Genomic_DNA"/>
</dbReference>